<dbReference type="Gene3D" id="1.25.10.10">
    <property type="entry name" value="Leucine-rich Repeat Variant"/>
    <property type="match status" value="1"/>
</dbReference>
<feature type="transmembrane region" description="Helical" evidence="1">
    <location>
        <begin position="680"/>
        <end position="703"/>
    </location>
</feature>
<dbReference type="GeneID" id="64470498"/>
<evidence type="ECO:0000256" key="1">
    <source>
        <dbReference type="SAM" id="Phobius"/>
    </source>
</evidence>
<proteinExistence type="predicted"/>
<keyword evidence="1" id="KW-0812">Transmembrane</keyword>
<feature type="transmembrane region" description="Helical" evidence="1">
    <location>
        <begin position="254"/>
        <end position="276"/>
    </location>
</feature>
<evidence type="ECO:0000313" key="3">
    <source>
        <dbReference type="Proteomes" id="UP000317273"/>
    </source>
</evidence>
<keyword evidence="1" id="KW-1133">Transmembrane helix</keyword>
<dbReference type="EMBL" id="MN062705">
    <property type="protein sequence ID" value="QDP44221.1"/>
    <property type="molecule type" value="Genomic_DNA"/>
</dbReference>
<dbReference type="RefSeq" id="YP_010054582.1">
    <property type="nucleotide sequence ID" value="NC_054655.1"/>
</dbReference>
<keyword evidence="1" id="KW-0472">Membrane</keyword>
<dbReference type="KEGG" id="vg:64470498"/>
<dbReference type="InterPro" id="IPR016024">
    <property type="entry name" value="ARM-type_fold"/>
</dbReference>
<protein>
    <submittedName>
        <fullName evidence="2">Tape measure protein</fullName>
    </submittedName>
</protein>
<sequence>MPAGQVIGRVSVKVLPDTDDFRRQAQNALDKIEKTLKLEVPTTIDMSGASKGYLEELKKINARNRASDARKIRFYTMISTDGMNEAVRKAVRQLQDRAKSNKVKFQVDDLDTAKVKIELDLDQAARDHGKRQLDDWADDVSPVKVRIEPDLSAIGSRLTSARLAVLTRPRTVSIIPELNNAAVAKVATALAALSGARVLNNMFKRLGDTLKNLDKTVPIIGSLATAVAGLAGWGLTAASNLFALSQSLAQIGPLALLLPGLLGGMAVGLGVTIAAFKDFNKVLPEVKQQLSRLQDTISENFWKHAAEPIREMVDELLPEFSAGVAKTATQLGQFFGSFATSLKGALNPALTQMFDDLSKSIDIATTGTGAFANIIAVLGKVGTSYLPQLAQWFVDISTRFSDFLSAAESDGRLKGWIDQGLVQLKALGSVLYNLGGIFAGVARAAEEAGGSTLTMLASTLESIHKTVDSPGFQRGLVDVFRAAHEAMSNIADKAGPAVKNLFIELGQLLTDVLPQVGEIIGTALDAVASALAQPAITEGVKAVFDGIQTAVEALAPAMAPLGQALGALMQVIGTFAAMLGPLVAAALVPLSNILVAIAPHVQTLIQLLGGALTQVVQQLAPIITGLANSISGGLGGGISGATPLLNSLKEGFTGLMSAVGPLVAAIGQGLAAILPPLVMLLGQVLAAVMPLVTTLVTALTPIFPILGEAIGQVVSALQPFIAKVLEIVSAVLTPLIEMLSPIIQEYLPKLSDAITRVVEALQPFLDALLAVVNFLMPILVPILEFIISLLLDSLVNAINGVGLVLEGLVEIFQGAWDLIVGILKIAWGLIVGIFTGNFDTLVSGWNQFWSGLWTFLKGIWDTIIGALEVFFNVGILGAAGKMFKALKAAWTAGWTAIKTFVTGLWNTLKGLWSSFGSSLGSLGSSMMSSLRGLISSGWNAVKGVFTSAWNALKSAVTTGVSNCISVVRQLPGKAKDALSNLGSTLVSAGKSLIQGFINGIKSMFGSVKSKLGDLTSSLTSWKGPESLDRVLLVDAGKLVINGFIKGLESRYDAVKKSLRGLTEDVASTSFEAPTIGAVRAAAGVASTLSSALSATASEGGGVTKVLNYYAAEGSSISAEEDLFAAANRARMGW</sequence>
<dbReference type="Proteomes" id="UP000317273">
    <property type="component" value="Segment"/>
</dbReference>
<gene>
    <name evidence="2" type="primary">18</name>
    <name evidence="2" type="ORF">SEA_CELIA_18</name>
</gene>
<feature type="transmembrane region" description="Helical" evidence="1">
    <location>
        <begin position="767"/>
        <end position="791"/>
    </location>
</feature>
<dbReference type="PANTHER" id="PTHR37813:SF1">
    <property type="entry name" value="FELS-2 PROPHAGE PROTEIN"/>
    <property type="match status" value="1"/>
</dbReference>
<accession>A0A516KRA1</accession>
<feature type="transmembrane region" description="Helical" evidence="1">
    <location>
        <begin position="575"/>
        <end position="598"/>
    </location>
</feature>
<evidence type="ECO:0000313" key="2">
    <source>
        <dbReference type="EMBL" id="QDP44221.1"/>
    </source>
</evidence>
<organism evidence="2 3">
    <name type="scientific">Streptomyces phage Celia</name>
    <dbReference type="NCBI Taxonomy" id="2590946"/>
    <lineage>
        <taxon>Viruses</taxon>
        <taxon>Duplodnaviria</taxon>
        <taxon>Heunggongvirae</taxon>
        <taxon>Uroviricota</taxon>
        <taxon>Caudoviricetes</taxon>
        <taxon>Arquatrovirinae</taxon>
        <taxon>Celiavirus</taxon>
        <taxon>Celiavirus celia</taxon>
    </lineage>
</organism>
<feature type="transmembrane region" description="Helical" evidence="1">
    <location>
        <begin position="652"/>
        <end position="674"/>
    </location>
</feature>
<dbReference type="InterPro" id="IPR011989">
    <property type="entry name" value="ARM-like"/>
</dbReference>
<feature type="transmembrane region" description="Helical" evidence="1">
    <location>
        <begin position="818"/>
        <end position="838"/>
    </location>
</feature>
<feature type="transmembrane region" description="Helical" evidence="1">
    <location>
        <begin position="219"/>
        <end position="242"/>
    </location>
</feature>
<dbReference type="SUPFAM" id="SSF48371">
    <property type="entry name" value="ARM repeat"/>
    <property type="match status" value="1"/>
</dbReference>
<feature type="transmembrane region" description="Helical" evidence="1">
    <location>
        <begin position="858"/>
        <end position="879"/>
    </location>
</feature>
<dbReference type="PANTHER" id="PTHR37813">
    <property type="entry name" value="FELS-2 PROPHAGE PROTEIN"/>
    <property type="match status" value="1"/>
</dbReference>
<name>A0A516KRA1_9CAUD</name>
<reference evidence="2 3" key="1">
    <citation type="submission" date="2019-06" db="EMBL/GenBank/DDBJ databases">
        <authorList>
            <person name="Lopez J."/>
            <person name="Ball K.N."/>
            <person name="Bhuiyan S."/>
            <person name="Nayek S."/>
            <person name="Sivoravong A."/>
            <person name="Hughes L.E."/>
            <person name="Garlena R.A."/>
            <person name="Russell D.A."/>
            <person name="Pope W.H."/>
            <person name="Jacobs-Sera D."/>
            <person name="Hatfull G.F."/>
        </authorList>
    </citation>
    <scope>NUCLEOTIDE SEQUENCE [LARGE SCALE GENOMIC DNA]</scope>
</reference>
<keyword evidence="3" id="KW-1185">Reference proteome</keyword>